<protein>
    <recommendedName>
        <fullName evidence="9">Bud site selection protein RAX2</fullName>
    </recommendedName>
</protein>
<dbReference type="OrthoDB" id="2503993at2759"/>
<accession>A0A1Q3AB01</accession>
<dbReference type="AlphaFoldDB" id="A0A1Q3AB01"/>
<dbReference type="InterPro" id="IPR048265">
    <property type="entry name" value="Rax2-like_third"/>
</dbReference>
<dbReference type="EMBL" id="BDGX01000035">
    <property type="protein sequence ID" value="GAV52791.1"/>
    <property type="molecule type" value="Genomic_DNA"/>
</dbReference>
<dbReference type="GO" id="GO:0005621">
    <property type="term" value="C:cellular bud scar"/>
    <property type="evidence" value="ECO:0007669"/>
    <property type="project" value="TreeGrafter"/>
</dbReference>
<dbReference type="PANTHER" id="PTHR31778:SF2">
    <property type="entry name" value="BUD SITE SELECTION PROTEIN RAX2"/>
    <property type="match status" value="1"/>
</dbReference>
<feature type="domain" description="Rax2-like second" evidence="5">
    <location>
        <begin position="250"/>
        <end position="413"/>
    </location>
</feature>
<evidence type="ECO:0008006" key="9">
    <source>
        <dbReference type="Google" id="ProtNLM"/>
    </source>
</evidence>
<sequence length="1213" mass="134044">MLIFVLLSFFFLAVTNSSHLSHLQRLLNVSNIQVPKLDLTSSRNNALELLGDFQGLTFYKYTGQENFTRPLDTSTNSRGLIYYSNDTFLQLANGSHDTNIRQIVPLGEDSFILSGSGHIEGYDLQRQLHYNLTDLSLKPIFQEDLTKVNSILVDGPLVYFGGDFSFSNGPQIGHSVALWNSEKNDTSLLPFVGFGENSTVNSIVQLDRNNILFAGEFYGLDNAKLLENHTIGLHNSSNKNNWTDVELGLAIPLQNANWTSGSSHFDADNFICPDPDSESWLQSGTSGSLSCSLPQETTPYKIRIYNSPVEDNEVSLFRILTDPTRGIMNLSYVDPEVGELKYCDAFCPLYNRQRLKEASSNSSSVKHMTTFSDNNTTDIKWGQNFQEFAFVNNVPISSVEFMALSSYGSNVGLSSWQLFQSSASIYANNSLNKPACGKMVSYSNATLSNNDWRQSFNGQTYLSTNYIDNQENIPSVTFYPNIPYSGNYSIKLYTPGCLGDGTCDQRAIVNVTLWDGDSNKPLSSGLIYENNNELKYDELWDGHLKSSPKVTLEFYSQIYPNNPTSVMVADYISVETTSLDDFREHKKDITLNGLFQYQISNFTEVSEKYVGNTSLDIFPLSHFPKNSSLFASLYASDTLLLADSKSNVAEIKLDKNWSVDSSKSFEVASTVRGTGSYSDGLVLFGDYNSSQKQPLALSFNGSFNYYDKINRSVESFANITLKGSQLLIFDNEFFYNVSSQSYITNTTNFSLSVWSAGQNTNGDLILCGAVSENDYQNLKGPVNIFNNSSAASSSMKGNLNPYMGTYLNDTLTAYAYEDESASHLMFSNGNKGPWKWTNSIKTMIYFDRDGMLALGTSSSQFPPQLSVLNLTTSEVLANETLDRGAEVNSMVLFGKNSTLLVGGDFSLSDPDCHGLCLYNYKEKKWSTFANDRITGQVTQVQLRNASELLIAGSLKVNDTSNVNLVSVNITGQNMKKLLRGWDGPLRSFVVNKGKLVAWNETGLMVYDNTSWRYISTSSSTSIAKLQDVQQVSLERSHAKRDDSSSDSTLSGLLAYGDDGTQGNIYQASIYDYHKWTPLFIANSESENSNPRPNLFTNQDTSGSSISEQLLPKPKKNTSSESSSSSSSMATSSSTATPGSTDRNRKDNHKVDRGFVVLIGLALAVGTVIVIGIVGILIAYLFGEDIGGYEFLSPPAEGYKEAETTSLEKLPKIL</sequence>
<evidence type="ECO:0000259" key="5">
    <source>
        <dbReference type="Pfam" id="PF20842"/>
    </source>
</evidence>
<proteinExistence type="predicted"/>
<dbReference type="GO" id="GO:1902929">
    <property type="term" value="C:plasma membrane of growing cell tip"/>
    <property type="evidence" value="ECO:0007669"/>
    <property type="project" value="TreeGrafter"/>
</dbReference>
<evidence type="ECO:0000259" key="6">
    <source>
        <dbReference type="Pfam" id="PF20843"/>
    </source>
</evidence>
<dbReference type="Pfam" id="PF20843">
    <property type="entry name" value="Rax2_3"/>
    <property type="match status" value="1"/>
</dbReference>
<dbReference type="InterPro" id="IPR024982">
    <property type="entry name" value="Rax2-like_C"/>
</dbReference>
<feature type="signal peptide" evidence="3">
    <location>
        <begin position="1"/>
        <end position="17"/>
    </location>
</feature>
<feature type="compositionally biased region" description="Polar residues" evidence="1">
    <location>
        <begin position="1090"/>
        <end position="1107"/>
    </location>
</feature>
<dbReference type="Pfam" id="PF20842">
    <property type="entry name" value="Rax2_2"/>
    <property type="match status" value="1"/>
</dbReference>
<dbReference type="GO" id="GO:0005935">
    <property type="term" value="C:cellular bud neck"/>
    <property type="evidence" value="ECO:0007669"/>
    <property type="project" value="TreeGrafter"/>
</dbReference>
<name>A0A1Q3AB01_ZYGRO</name>
<evidence type="ECO:0000256" key="3">
    <source>
        <dbReference type="SAM" id="SignalP"/>
    </source>
</evidence>
<dbReference type="GO" id="GO:0000282">
    <property type="term" value="P:cellular bud site selection"/>
    <property type="evidence" value="ECO:0007669"/>
    <property type="project" value="TreeGrafter"/>
</dbReference>
<reference evidence="7 8" key="1">
    <citation type="submission" date="2016-08" db="EMBL/GenBank/DDBJ databases">
        <title>Draft genome sequence of allopolyploid Zygosaccharomyces rouxii.</title>
        <authorList>
            <person name="Watanabe J."/>
            <person name="Uehara K."/>
            <person name="Mogi Y."/>
            <person name="Tsukioka Y."/>
        </authorList>
    </citation>
    <scope>NUCLEOTIDE SEQUENCE [LARGE SCALE GENOMIC DNA]</scope>
    <source>
        <strain evidence="7 8">NBRC 110957</strain>
    </source>
</reference>
<gene>
    <name evidence="7" type="ORF">ZYGR_0AI00730</name>
</gene>
<feature type="compositionally biased region" description="Low complexity" evidence="1">
    <location>
        <begin position="1118"/>
        <end position="1140"/>
    </location>
</feature>
<evidence type="ECO:0000313" key="7">
    <source>
        <dbReference type="EMBL" id="GAV52791.1"/>
    </source>
</evidence>
<dbReference type="InterPro" id="IPR048266">
    <property type="entry name" value="Rax2-like_second"/>
</dbReference>
<dbReference type="Pfam" id="PF12768">
    <property type="entry name" value="Rax2"/>
    <property type="match status" value="1"/>
</dbReference>
<evidence type="ECO:0000313" key="8">
    <source>
        <dbReference type="Proteomes" id="UP000187013"/>
    </source>
</evidence>
<feature type="domain" description="Rax2-like C-terminal" evidence="4">
    <location>
        <begin position="865"/>
        <end position="1103"/>
    </location>
</feature>
<comment type="caution">
    <text evidence="7">The sequence shown here is derived from an EMBL/GenBank/DDBJ whole genome shotgun (WGS) entry which is preliminary data.</text>
</comment>
<evidence type="ECO:0000256" key="1">
    <source>
        <dbReference type="SAM" id="MobiDB-lite"/>
    </source>
</evidence>
<feature type="domain" description="Rax2-like third" evidence="6">
    <location>
        <begin position="425"/>
        <end position="575"/>
    </location>
</feature>
<organism evidence="7 8">
    <name type="scientific">Zygosaccharomyces rouxii</name>
    <dbReference type="NCBI Taxonomy" id="4956"/>
    <lineage>
        <taxon>Eukaryota</taxon>
        <taxon>Fungi</taxon>
        <taxon>Dikarya</taxon>
        <taxon>Ascomycota</taxon>
        <taxon>Saccharomycotina</taxon>
        <taxon>Saccharomycetes</taxon>
        <taxon>Saccharomycetales</taxon>
        <taxon>Saccharomycetaceae</taxon>
        <taxon>Zygosaccharomyces</taxon>
    </lineage>
</organism>
<keyword evidence="3" id="KW-0732">Signal</keyword>
<evidence type="ECO:0000256" key="2">
    <source>
        <dbReference type="SAM" id="Phobius"/>
    </source>
</evidence>
<keyword evidence="2" id="KW-0812">Transmembrane</keyword>
<feature type="region of interest" description="Disordered" evidence="1">
    <location>
        <begin position="1083"/>
        <end position="1146"/>
    </location>
</feature>
<dbReference type="PANTHER" id="PTHR31778">
    <property type="entry name" value="BUD SITE SELECTION PROTEIN RAX2"/>
    <property type="match status" value="1"/>
</dbReference>
<evidence type="ECO:0000259" key="4">
    <source>
        <dbReference type="Pfam" id="PF12768"/>
    </source>
</evidence>
<keyword evidence="2" id="KW-0472">Membrane</keyword>
<feature type="transmembrane region" description="Helical" evidence="2">
    <location>
        <begin position="1154"/>
        <end position="1181"/>
    </location>
</feature>
<keyword evidence="2" id="KW-1133">Transmembrane helix</keyword>
<dbReference type="Proteomes" id="UP000187013">
    <property type="component" value="Unassembled WGS sequence"/>
</dbReference>
<feature type="chain" id="PRO_5012930462" description="Bud site selection protein RAX2" evidence="3">
    <location>
        <begin position="18"/>
        <end position="1213"/>
    </location>
</feature>